<feature type="transmembrane region" description="Helical" evidence="6">
    <location>
        <begin position="54"/>
        <end position="74"/>
    </location>
</feature>
<protein>
    <submittedName>
        <fullName evidence="8">Fucose permease</fullName>
    </submittedName>
</protein>
<feature type="transmembrane region" description="Helical" evidence="6">
    <location>
        <begin position="409"/>
        <end position="429"/>
    </location>
</feature>
<evidence type="ECO:0000313" key="9">
    <source>
        <dbReference type="Proteomes" id="UP000280501"/>
    </source>
</evidence>
<accession>A0A3N4YQG0</accession>
<proteinExistence type="predicted"/>
<keyword evidence="3 6" id="KW-1133">Transmembrane helix</keyword>
<dbReference type="InterPro" id="IPR051788">
    <property type="entry name" value="MFS_Transporter"/>
</dbReference>
<sequence length="437" mass="43990">MPGMTIPVGSENLRQNRVAVLAAFFAQGFVFVSATLSIPQIVRVFGLDPGEFSMFLLGMVLAAAVGSAIAEVVARRAGSAVALRGGLLTMVPALALMFVTGHVVGLAAGMVLYGIALGMVDAGSNMQAVTLERRYARPILPSSQGAWTLGGLVATGVSLGGVATLPLAAGAAFAVVPLVAAFAPFQGKAVLTPEATVTTPVPALPYGPDAALGTMPGMLPDGAQGPVVTSGTAPASPSPDTPGSTRTVAWAAIAPAGIAFLIFYLVDSAAQAWGPLYLDLVLDTPIRLVALATLPYLVANLLVRLAGDHLTARFGAPALVRTGAMIAFAGLAAVVLAPAWPVAAAGFFLTGLGLGAVAPLSFSAAGRLAGGDRARADVVVARFNQLNYVGALLGSVVTGLISTGSSLRIGFALPLVLVLALIPLARGFGDREARPQA</sequence>
<dbReference type="PANTHER" id="PTHR23514">
    <property type="entry name" value="BYPASS OF STOP CODON PROTEIN 6"/>
    <property type="match status" value="1"/>
</dbReference>
<dbReference type="GO" id="GO:0005886">
    <property type="term" value="C:plasma membrane"/>
    <property type="evidence" value="ECO:0007669"/>
    <property type="project" value="UniProtKB-SubCell"/>
</dbReference>
<feature type="domain" description="Major facilitator superfamily (MFS) profile" evidence="7">
    <location>
        <begin position="251"/>
        <end position="437"/>
    </location>
</feature>
<evidence type="ECO:0000256" key="1">
    <source>
        <dbReference type="ARBA" id="ARBA00004651"/>
    </source>
</evidence>
<feature type="transmembrane region" description="Helical" evidence="6">
    <location>
        <begin position="248"/>
        <end position="266"/>
    </location>
</feature>
<dbReference type="GO" id="GO:0022857">
    <property type="term" value="F:transmembrane transporter activity"/>
    <property type="evidence" value="ECO:0007669"/>
    <property type="project" value="InterPro"/>
</dbReference>
<reference evidence="8 9" key="1">
    <citation type="submission" date="2018-11" db="EMBL/GenBank/DDBJ databases">
        <title>Sequencing the genomes of 1000 actinobacteria strains.</title>
        <authorList>
            <person name="Klenk H.-P."/>
        </authorList>
    </citation>
    <scope>NUCLEOTIDE SEQUENCE [LARGE SCALE GENOMIC DNA]</scope>
    <source>
        <strain evidence="8 9">DSM 15700</strain>
    </source>
</reference>
<dbReference type="EMBL" id="RKQZ01000001">
    <property type="protein sequence ID" value="RPF20710.1"/>
    <property type="molecule type" value="Genomic_DNA"/>
</dbReference>
<dbReference type="SUPFAM" id="SSF103473">
    <property type="entry name" value="MFS general substrate transporter"/>
    <property type="match status" value="1"/>
</dbReference>
<evidence type="ECO:0000256" key="2">
    <source>
        <dbReference type="ARBA" id="ARBA00022692"/>
    </source>
</evidence>
<keyword evidence="2 6" id="KW-0812">Transmembrane</keyword>
<dbReference type="InterPro" id="IPR036259">
    <property type="entry name" value="MFS_trans_sf"/>
</dbReference>
<dbReference type="PROSITE" id="PS50850">
    <property type="entry name" value="MFS"/>
    <property type="match status" value="1"/>
</dbReference>
<comment type="subcellular location">
    <subcellularLocation>
        <location evidence="1">Cell membrane</location>
        <topology evidence="1">Multi-pass membrane protein</topology>
    </subcellularLocation>
</comment>
<feature type="transmembrane region" description="Helical" evidence="6">
    <location>
        <begin position="318"/>
        <end position="337"/>
    </location>
</feature>
<name>A0A3N4YQG0_9MICO</name>
<feature type="transmembrane region" description="Helical" evidence="6">
    <location>
        <begin position="286"/>
        <end position="306"/>
    </location>
</feature>
<evidence type="ECO:0000256" key="5">
    <source>
        <dbReference type="SAM" id="MobiDB-lite"/>
    </source>
</evidence>
<evidence type="ECO:0000256" key="4">
    <source>
        <dbReference type="ARBA" id="ARBA00023136"/>
    </source>
</evidence>
<dbReference type="Proteomes" id="UP000280501">
    <property type="component" value="Unassembled WGS sequence"/>
</dbReference>
<evidence type="ECO:0000256" key="6">
    <source>
        <dbReference type="SAM" id="Phobius"/>
    </source>
</evidence>
<feature type="transmembrane region" description="Helical" evidence="6">
    <location>
        <begin position="343"/>
        <end position="365"/>
    </location>
</feature>
<dbReference type="PANTHER" id="PTHR23514:SF13">
    <property type="entry name" value="INNER MEMBRANE PROTEIN YBJJ"/>
    <property type="match status" value="1"/>
</dbReference>
<comment type="caution">
    <text evidence="8">The sequence shown here is derived from an EMBL/GenBank/DDBJ whole genome shotgun (WGS) entry which is preliminary data.</text>
</comment>
<keyword evidence="9" id="KW-1185">Reference proteome</keyword>
<organism evidence="8 9">
    <name type="scientific">Myceligenerans xiligouense</name>
    <dbReference type="NCBI Taxonomy" id="253184"/>
    <lineage>
        <taxon>Bacteria</taxon>
        <taxon>Bacillati</taxon>
        <taxon>Actinomycetota</taxon>
        <taxon>Actinomycetes</taxon>
        <taxon>Micrococcales</taxon>
        <taxon>Promicromonosporaceae</taxon>
        <taxon>Myceligenerans</taxon>
    </lineage>
</organism>
<feature type="transmembrane region" description="Helical" evidence="6">
    <location>
        <begin position="157"/>
        <end position="183"/>
    </location>
</feature>
<gene>
    <name evidence="8" type="ORF">EDD34_1310</name>
</gene>
<feature type="region of interest" description="Disordered" evidence="5">
    <location>
        <begin position="223"/>
        <end position="243"/>
    </location>
</feature>
<evidence type="ECO:0000259" key="7">
    <source>
        <dbReference type="PROSITE" id="PS50850"/>
    </source>
</evidence>
<feature type="transmembrane region" description="Helical" evidence="6">
    <location>
        <begin position="20"/>
        <end position="42"/>
    </location>
</feature>
<dbReference type="AlphaFoldDB" id="A0A3N4YQG0"/>
<keyword evidence="4 6" id="KW-0472">Membrane</keyword>
<dbReference type="InterPro" id="IPR020846">
    <property type="entry name" value="MFS_dom"/>
</dbReference>
<feature type="transmembrane region" description="Helical" evidence="6">
    <location>
        <begin position="86"/>
        <end position="116"/>
    </location>
</feature>
<evidence type="ECO:0000256" key="3">
    <source>
        <dbReference type="ARBA" id="ARBA00022989"/>
    </source>
</evidence>
<feature type="transmembrane region" description="Helical" evidence="6">
    <location>
        <begin position="386"/>
        <end position="403"/>
    </location>
</feature>
<evidence type="ECO:0000313" key="8">
    <source>
        <dbReference type="EMBL" id="RPF20710.1"/>
    </source>
</evidence>
<dbReference type="Gene3D" id="1.20.1250.20">
    <property type="entry name" value="MFS general substrate transporter like domains"/>
    <property type="match status" value="2"/>
</dbReference>